<feature type="signal peptide" evidence="5">
    <location>
        <begin position="1"/>
        <end position="17"/>
    </location>
</feature>
<dbReference type="Gene3D" id="2.120.10.10">
    <property type="match status" value="1"/>
</dbReference>
<evidence type="ECO:0000256" key="4">
    <source>
        <dbReference type="SAM" id="MobiDB-lite"/>
    </source>
</evidence>
<sequence length="478" mass="49453">MSLLVIALASCAPAADAAARTVSVSGPSPFAGCPPRALDGKLPTGAVEPSVAVNPRDSRAVVAAWTQDRFRGVIVGASADGGRSWQRAPVPGLTRCTGGAFDYVDNVWLSAGSDGVFHLSAHVFGDGPASGRVASRSVDGGRTWSVPVLVVSEDRPGNGRFSGGAITAEPADPRSVYSVAPKFSEPFLDGVPYRGRVYVSRSRDAGRDWDPPVLAYDTGDGALATGHQLLALPDRTLLDVFTLVRQPGSAGQSKEIAVMRSTDHGAHWSAPATVAGLSSRGTYDPRDHHPVNTGSSLVAAAAVDPETGRVYVAWQDARFTNGIADAIAASVSADGGHTWSPPVRVNATPATIPVAGRQAFAPTVAVARDGTVGVASYDFRHDDDNTPLWTDRWLVRCRPDLAECAEERLTGTSFDTRAATDIGVGPPGFFLGSTQGLAAAGRDFLAVFAGTDGTGDAVVMGRGDGGKRRGRPGSDATG</sequence>
<comment type="catalytic activity">
    <reaction evidence="1">
        <text>Hydrolysis of alpha-(2-&gt;3)-, alpha-(2-&gt;6)-, alpha-(2-&gt;8)- glycosidic linkages of terminal sialic acid residues in oligosaccharides, glycoproteins, glycolipids, colominic acid and synthetic substrates.</text>
        <dbReference type="EC" id="3.2.1.18"/>
    </reaction>
</comment>
<dbReference type="EMBL" id="JBHUKR010000019">
    <property type="protein sequence ID" value="MFD2420543.1"/>
    <property type="molecule type" value="Genomic_DNA"/>
</dbReference>
<dbReference type="InterPro" id="IPR036278">
    <property type="entry name" value="Sialidase_sf"/>
</dbReference>
<dbReference type="Proteomes" id="UP001597417">
    <property type="component" value="Unassembled WGS sequence"/>
</dbReference>
<name>A0ABW5FZQ2_9PSEU</name>
<reference evidence="7" key="1">
    <citation type="journal article" date="2019" name="Int. J. Syst. Evol. Microbiol.">
        <title>The Global Catalogue of Microorganisms (GCM) 10K type strain sequencing project: providing services to taxonomists for standard genome sequencing and annotation.</title>
        <authorList>
            <consortium name="The Broad Institute Genomics Platform"/>
            <consortium name="The Broad Institute Genome Sequencing Center for Infectious Disease"/>
            <person name="Wu L."/>
            <person name="Ma J."/>
        </authorList>
    </citation>
    <scope>NUCLEOTIDE SEQUENCE [LARGE SCALE GENOMIC DNA]</scope>
    <source>
        <strain evidence="7">CGMCC 4.7645</strain>
    </source>
</reference>
<organism evidence="6 7">
    <name type="scientific">Amycolatopsis pigmentata</name>
    <dbReference type="NCBI Taxonomy" id="450801"/>
    <lineage>
        <taxon>Bacteria</taxon>
        <taxon>Bacillati</taxon>
        <taxon>Actinomycetota</taxon>
        <taxon>Actinomycetes</taxon>
        <taxon>Pseudonocardiales</taxon>
        <taxon>Pseudonocardiaceae</taxon>
        <taxon>Amycolatopsis</taxon>
    </lineage>
</organism>
<dbReference type="RefSeq" id="WP_378268653.1">
    <property type="nucleotide sequence ID" value="NZ_JBHUKR010000019.1"/>
</dbReference>
<evidence type="ECO:0000256" key="3">
    <source>
        <dbReference type="ARBA" id="ARBA00012733"/>
    </source>
</evidence>
<comment type="caution">
    <text evidence="6">The sequence shown here is derived from an EMBL/GenBank/DDBJ whole genome shotgun (WGS) entry which is preliminary data.</text>
</comment>
<gene>
    <name evidence="6" type="ORF">ACFSXZ_29875</name>
</gene>
<evidence type="ECO:0000256" key="5">
    <source>
        <dbReference type="SAM" id="SignalP"/>
    </source>
</evidence>
<protein>
    <recommendedName>
        <fullName evidence="3">exo-alpha-sialidase</fullName>
        <ecNumber evidence="3">3.2.1.18</ecNumber>
    </recommendedName>
</protein>
<keyword evidence="7" id="KW-1185">Reference proteome</keyword>
<dbReference type="InterPro" id="IPR015943">
    <property type="entry name" value="WD40/YVTN_repeat-like_dom_sf"/>
</dbReference>
<feature type="chain" id="PRO_5045812077" description="exo-alpha-sialidase" evidence="5">
    <location>
        <begin position="18"/>
        <end position="478"/>
    </location>
</feature>
<evidence type="ECO:0000256" key="2">
    <source>
        <dbReference type="ARBA" id="ARBA00009348"/>
    </source>
</evidence>
<evidence type="ECO:0000313" key="7">
    <source>
        <dbReference type="Proteomes" id="UP001597417"/>
    </source>
</evidence>
<dbReference type="CDD" id="cd15482">
    <property type="entry name" value="Sialidase_non-viral"/>
    <property type="match status" value="1"/>
</dbReference>
<dbReference type="EC" id="3.2.1.18" evidence="3"/>
<keyword evidence="5" id="KW-0732">Signal</keyword>
<accession>A0ABW5FZQ2</accession>
<dbReference type="PANTHER" id="PTHR10628:SF30">
    <property type="entry name" value="EXO-ALPHA-SIALIDASE"/>
    <property type="match status" value="1"/>
</dbReference>
<evidence type="ECO:0000256" key="1">
    <source>
        <dbReference type="ARBA" id="ARBA00000427"/>
    </source>
</evidence>
<proteinExistence type="inferred from homology"/>
<dbReference type="InterPro" id="IPR026856">
    <property type="entry name" value="Sialidase_fam"/>
</dbReference>
<dbReference type="SUPFAM" id="SSF50939">
    <property type="entry name" value="Sialidases"/>
    <property type="match status" value="1"/>
</dbReference>
<dbReference type="PANTHER" id="PTHR10628">
    <property type="entry name" value="SIALIDASE"/>
    <property type="match status" value="1"/>
</dbReference>
<comment type="similarity">
    <text evidence="2">Belongs to the glycosyl hydrolase 33 family.</text>
</comment>
<feature type="region of interest" description="Disordered" evidence="4">
    <location>
        <begin position="459"/>
        <end position="478"/>
    </location>
</feature>
<dbReference type="Gene3D" id="2.130.10.10">
    <property type="entry name" value="YVTN repeat-like/Quinoprotein amine dehydrogenase"/>
    <property type="match status" value="1"/>
</dbReference>
<evidence type="ECO:0000313" key="6">
    <source>
        <dbReference type="EMBL" id="MFD2420543.1"/>
    </source>
</evidence>